<dbReference type="MEROPS" id="S08.137"/>
<name>A0A081L7X2_9BACI</name>
<dbReference type="EMBL" id="JOTP01000025">
    <property type="protein sequence ID" value="KEP25348.1"/>
    <property type="molecule type" value="Genomic_DNA"/>
</dbReference>
<dbReference type="InterPro" id="IPR023828">
    <property type="entry name" value="Peptidase_S8_Ser-AS"/>
</dbReference>
<dbReference type="PROSITE" id="PS51892">
    <property type="entry name" value="SUBTILASE"/>
    <property type="match status" value="1"/>
</dbReference>
<gene>
    <name evidence="9" type="ORF">BA70_09560</name>
</gene>
<comment type="similarity">
    <text evidence="1 6 7">Belongs to the peptidase S8 family.</text>
</comment>
<dbReference type="PANTHER" id="PTHR43806:SF65">
    <property type="entry name" value="SERINE PROTEASE APRX"/>
    <property type="match status" value="1"/>
</dbReference>
<accession>A0A081L7X2</accession>
<dbReference type="Gene3D" id="3.40.50.200">
    <property type="entry name" value="Peptidase S8/S53 domain"/>
    <property type="match status" value="1"/>
</dbReference>
<proteinExistence type="inferred from homology"/>
<evidence type="ECO:0000256" key="5">
    <source>
        <dbReference type="PIRSR" id="PIRSR615500-1"/>
    </source>
</evidence>
<dbReference type="PRINTS" id="PR00723">
    <property type="entry name" value="SUBTILISIN"/>
</dbReference>
<feature type="active site" description="Charge relay system" evidence="5 6">
    <location>
        <position position="187"/>
    </location>
</feature>
<evidence type="ECO:0000313" key="10">
    <source>
        <dbReference type="Proteomes" id="UP000028091"/>
    </source>
</evidence>
<evidence type="ECO:0000313" key="9">
    <source>
        <dbReference type="EMBL" id="KEP25348.1"/>
    </source>
</evidence>
<reference evidence="9 10" key="1">
    <citation type="submission" date="2012-09" db="EMBL/GenBank/DDBJ databases">
        <title>Genome Sequence of Bacillus sp. DW5-4.</title>
        <authorList>
            <person name="Lai Q."/>
            <person name="Liu Y."/>
            <person name="Shao Z."/>
        </authorList>
    </citation>
    <scope>NUCLEOTIDE SEQUENCE [LARGE SCALE GENOMIC DNA]</scope>
    <source>
        <strain evidence="9 10">DW5-4</strain>
    </source>
</reference>
<dbReference type="PROSITE" id="PS00136">
    <property type="entry name" value="SUBTILASE_ASP"/>
    <property type="match status" value="1"/>
</dbReference>
<dbReference type="RefSeq" id="WP_034324221.1">
    <property type="nucleotide sequence ID" value="NZ_JOTP01000025.1"/>
</dbReference>
<protein>
    <submittedName>
        <fullName evidence="9">Serine protease</fullName>
    </submittedName>
</protein>
<evidence type="ECO:0000256" key="6">
    <source>
        <dbReference type="PROSITE-ProRule" id="PRU01240"/>
    </source>
</evidence>
<dbReference type="eggNOG" id="COG1404">
    <property type="taxonomic scope" value="Bacteria"/>
</dbReference>
<dbReference type="SUPFAM" id="SSF52743">
    <property type="entry name" value="Subtilisin-like"/>
    <property type="match status" value="1"/>
</dbReference>
<organism evidence="9 10">
    <name type="scientific">Bacillus zhangzhouensis</name>
    <dbReference type="NCBI Taxonomy" id="1178540"/>
    <lineage>
        <taxon>Bacteria</taxon>
        <taxon>Bacillati</taxon>
        <taxon>Bacillota</taxon>
        <taxon>Bacilli</taxon>
        <taxon>Bacillales</taxon>
        <taxon>Bacillaceae</taxon>
        <taxon>Bacillus</taxon>
    </lineage>
</organism>
<sequence length="441" mass="47978">MFGFSMVQMVRTHASKLDQPLRETVLHLYKPFKWTPCFLHRFFEGRLKKKKKLRVIIEFKKDAVEAGIQSTKQLMKKSRKTKIKQHFSHIDCCAADLTPAALEELLANGEHIRKIYLDRQVHALLDVATQASHADQVIRNGTTLTGEGITVAVIDTGIYPHEDLDGRIRGFVDLVKQKTKPYDDNGHGTHCAGDVAGDGAASDGLYKGPAPKANLIGVKVLNKQGAGSLSTIIEGVEWCIQFNEDHPDDPIHIMSMSLGGEAQRYDDEQDDPMVRAVNAAWDQGIVVCVAAGNSGPNSQTIASPAVSQKVITVGAYDDRNTRESSDDVVAPFSSRGPTVYGEAKPDILAPGVNIVSLRSPRSFLDKLDKSSRVDDDYTTLSGTSMATPICAGICALVLEHSPDLTPDDVKALLIENTSKWSGDDPMIYGAGAIDAEKAIKE</sequence>
<dbReference type="Proteomes" id="UP000028091">
    <property type="component" value="Unassembled WGS sequence"/>
</dbReference>
<dbReference type="Pfam" id="PF00082">
    <property type="entry name" value="Peptidase_S8"/>
    <property type="match status" value="1"/>
</dbReference>
<dbReference type="PANTHER" id="PTHR43806">
    <property type="entry name" value="PEPTIDASE S8"/>
    <property type="match status" value="1"/>
</dbReference>
<feature type="domain" description="Peptidase S8/S53" evidence="8">
    <location>
        <begin position="146"/>
        <end position="419"/>
    </location>
</feature>
<evidence type="ECO:0000256" key="4">
    <source>
        <dbReference type="ARBA" id="ARBA00022825"/>
    </source>
</evidence>
<keyword evidence="4 6" id="KW-0720">Serine protease</keyword>
<dbReference type="InterPro" id="IPR036852">
    <property type="entry name" value="Peptidase_S8/S53_dom_sf"/>
</dbReference>
<dbReference type="InterPro" id="IPR023827">
    <property type="entry name" value="Peptidase_S8_Asp-AS"/>
</dbReference>
<dbReference type="InterPro" id="IPR015500">
    <property type="entry name" value="Peptidase_S8_subtilisin-rel"/>
</dbReference>
<dbReference type="InterPro" id="IPR000209">
    <property type="entry name" value="Peptidase_S8/S53_dom"/>
</dbReference>
<evidence type="ECO:0000259" key="8">
    <source>
        <dbReference type="Pfam" id="PF00082"/>
    </source>
</evidence>
<dbReference type="InterPro" id="IPR050131">
    <property type="entry name" value="Peptidase_S8_subtilisin-like"/>
</dbReference>
<dbReference type="PROSITE" id="PS00137">
    <property type="entry name" value="SUBTILASE_HIS"/>
    <property type="match status" value="1"/>
</dbReference>
<evidence type="ECO:0000256" key="1">
    <source>
        <dbReference type="ARBA" id="ARBA00011073"/>
    </source>
</evidence>
<keyword evidence="3 6" id="KW-0378">Hydrolase</keyword>
<dbReference type="AlphaFoldDB" id="A0A081L7X2"/>
<dbReference type="CDD" id="cd07487">
    <property type="entry name" value="Peptidases_S8_1"/>
    <property type="match status" value="1"/>
</dbReference>
<keyword evidence="2 6" id="KW-0645">Protease</keyword>
<dbReference type="OrthoDB" id="9798386at2"/>
<dbReference type="GO" id="GO:0004252">
    <property type="term" value="F:serine-type endopeptidase activity"/>
    <property type="evidence" value="ECO:0007669"/>
    <property type="project" value="UniProtKB-UniRule"/>
</dbReference>
<feature type="active site" description="Charge relay system" evidence="5 6">
    <location>
        <position position="384"/>
    </location>
</feature>
<dbReference type="Gene3D" id="3.30.70.80">
    <property type="entry name" value="Peptidase S8 propeptide/proteinase inhibitor I9"/>
    <property type="match status" value="1"/>
</dbReference>
<dbReference type="InterPro" id="IPR022398">
    <property type="entry name" value="Peptidase_S8_His-AS"/>
</dbReference>
<dbReference type="GO" id="GO:0006508">
    <property type="term" value="P:proteolysis"/>
    <property type="evidence" value="ECO:0007669"/>
    <property type="project" value="UniProtKB-KW"/>
</dbReference>
<keyword evidence="10" id="KW-1185">Reference proteome</keyword>
<dbReference type="PROSITE" id="PS00138">
    <property type="entry name" value="SUBTILASE_SER"/>
    <property type="match status" value="1"/>
</dbReference>
<feature type="active site" description="Charge relay system" evidence="5 6">
    <location>
        <position position="155"/>
    </location>
</feature>
<evidence type="ECO:0000256" key="7">
    <source>
        <dbReference type="RuleBase" id="RU003355"/>
    </source>
</evidence>
<evidence type="ECO:0000256" key="2">
    <source>
        <dbReference type="ARBA" id="ARBA00022670"/>
    </source>
</evidence>
<evidence type="ECO:0000256" key="3">
    <source>
        <dbReference type="ARBA" id="ARBA00022801"/>
    </source>
</evidence>
<comment type="caution">
    <text evidence="9">The sequence shown here is derived from an EMBL/GenBank/DDBJ whole genome shotgun (WGS) entry which is preliminary data.</text>
</comment>
<dbReference type="InterPro" id="IPR037045">
    <property type="entry name" value="S8pro/Inhibitor_I9_sf"/>
</dbReference>